<dbReference type="Proteomes" id="UP000008549">
    <property type="component" value="Unassembled WGS sequence"/>
</dbReference>
<proteinExistence type="predicted"/>
<dbReference type="InterPro" id="IPR024445">
    <property type="entry name" value="Tnp_ISXO2-like"/>
</dbReference>
<dbReference type="HOGENOM" id="CLU_044348_6_0_1"/>
<dbReference type="RefSeq" id="XP_045098091.1">
    <property type="nucleotide sequence ID" value="XM_045242227.1"/>
</dbReference>
<dbReference type="GeneID" id="68917038"/>
<accession>B6IF39</accession>
<dbReference type="PANTHER" id="PTHR47163:SF2">
    <property type="entry name" value="SI:DKEY-17M8.2"/>
    <property type="match status" value="1"/>
</dbReference>
<evidence type="ECO:0000259" key="1">
    <source>
        <dbReference type="SMART" id="SM01126"/>
    </source>
</evidence>
<dbReference type="InterPro" id="IPR053164">
    <property type="entry name" value="IS1016-like_transposase"/>
</dbReference>
<reference evidence="2 3" key="2">
    <citation type="journal article" date="2011" name="PLoS Genet.">
        <title>Caenorhabditis briggsae recombinant inbred line genotypes reveal inter-strain incompatibility and the evolution of recombination.</title>
        <authorList>
            <person name="Ross J.A."/>
            <person name="Koboldt D.C."/>
            <person name="Staisch J.E."/>
            <person name="Chamberlin H.M."/>
            <person name="Gupta B.P."/>
            <person name="Miller R.D."/>
            <person name="Baird S.E."/>
            <person name="Haag E.S."/>
        </authorList>
    </citation>
    <scope>NUCLEOTIDE SEQUENCE [LARGE SCALE GENOMIC DNA]</scope>
    <source>
        <strain evidence="2 3">AF16</strain>
    </source>
</reference>
<gene>
    <name evidence="2" type="ORF">CBG25552</name>
    <name evidence="2" type="ORF">CBG_25552</name>
</gene>
<dbReference type="AlphaFoldDB" id="B6IF39"/>
<reference evidence="2 3" key="1">
    <citation type="journal article" date="2003" name="PLoS Biol.">
        <title>The genome sequence of Caenorhabditis briggsae: a platform for comparative genomics.</title>
        <authorList>
            <person name="Stein L.D."/>
            <person name="Bao Z."/>
            <person name="Blasiar D."/>
            <person name="Blumenthal T."/>
            <person name="Brent M.R."/>
            <person name="Chen N."/>
            <person name="Chinwalla A."/>
            <person name="Clarke L."/>
            <person name="Clee C."/>
            <person name="Coghlan A."/>
            <person name="Coulson A."/>
            <person name="D'Eustachio P."/>
            <person name="Fitch D.H."/>
            <person name="Fulton L.A."/>
            <person name="Fulton R.E."/>
            <person name="Griffiths-Jones S."/>
            <person name="Harris T.W."/>
            <person name="Hillier L.W."/>
            <person name="Kamath R."/>
            <person name="Kuwabara P.E."/>
            <person name="Mardis E.R."/>
            <person name="Marra M.A."/>
            <person name="Miner T.L."/>
            <person name="Minx P."/>
            <person name="Mullikin J.C."/>
            <person name="Plumb R.W."/>
            <person name="Rogers J."/>
            <person name="Schein J.E."/>
            <person name="Sohrmann M."/>
            <person name="Spieth J."/>
            <person name="Stajich J.E."/>
            <person name="Wei C."/>
            <person name="Willey D."/>
            <person name="Wilson R.K."/>
            <person name="Durbin R."/>
            <person name="Waterston R.H."/>
        </authorList>
    </citation>
    <scope>NUCLEOTIDE SEQUENCE [LARGE SCALE GENOMIC DNA]</scope>
    <source>
        <strain evidence="2 3">AF16</strain>
    </source>
</reference>
<dbReference type="CTD" id="68917038"/>
<dbReference type="Pfam" id="PF12762">
    <property type="entry name" value="DDE_Tnp_IS1595"/>
    <property type="match status" value="1"/>
</dbReference>
<evidence type="ECO:0000313" key="3">
    <source>
        <dbReference type="Proteomes" id="UP000008549"/>
    </source>
</evidence>
<keyword evidence="3" id="KW-1185">Reference proteome</keyword>
<dbReference type="PANTHER" id="PTHR47163">
    <property type="entry name" value="DDE_TNP_IS1595 DOMAIN-CONTAINING PROTEIN"/>
    <property type="match status" value="1"/>
</dbReference>
<dbReference type="InParanoid" id="B6IF39"/>
<evidence type="ECO:0000313" key="2">
    <source>
        <dbReference type="EMBL" id="CAR98519.1"/>
    </source>
</evidence>
<sequence>MESWEETDILWKSMKPIYPLVFAQRVPNRTAKTLVPILQASVDQHSTVYSDEWRSYSQLKHNFSEHYTVAIRYNFLVGSRRVCTNGVEAMWSRLKAPFKSGKGTSQPLLDSYISEFVVRENEKDGFFGKILNQKKSKIV</sequence>
<organism evidence="2 3">
    <name type="scientific">Caenorhabditis briggsae</name>
    <dbReference type="NCBI Taxonomy" id="6238"/>
    <lineage>
        <taxon>Eukaryota</taxon>
        <taxon>Metazoa</taxon>
        <taxon>Ecdysozoa</taxon>
        <taxon>Nematoda</taxon>
        <taxon>Chromadorea</taxon>
        <taxon>Rhabditida</taxon>
        <taxon>Rhabditina</taxon>
        <taxon>Rhabditomorpha</taxon>
        <taxon>Rhabditoidea</taxon>
        <taxon>Rhabditidae</taxon>
        <taxon>Peloderinae</taxon>
        <taxon>Caenorhabditis</taxon>
    </lineage>
</organism>
<feature type="domain" description="ISXO2-like transposase" evidence="1">
    <location>
        <begin position="5"/>
        <end position="121"/>
    </location>
</feature>
<dbReference type="KEGG" id="cbr:CBG_25552"/>
<dbReference type="eggNOG" id="ENOG502S2X3">
    <property type="taxonomic scope" value="Eukaryota"/>
</dbReference>
<dbReference type="SMART" id="SM01126">
    <property type="entry name" value="DDE_Tnp_IS1595"/>
    <property type="match status" value="1"/>
</dbReference>
<name>B6IF39_CAEBR</name>
<protein>
    <submittedName>
        <fullName evidence="2">Protein CBG25552</fullName>
    </submittedName>
</protein>
<dbReference type="EMBL" id="HE601438">
    <property type="protein sequence ID" value="CAR98519.1"/>
    <property type="molecule type" value="Genomic_DNA"/>
</dbReference>